<comment type="similarity">
    <text evidence="1">Belongs to the jacalin lectin family.</text>
</comment>
<dbReference type="SMART" id="SM00915">
    <property type="entry name" value="Jacalin"/>
    <property type="match status" value="3"/>
</dbReference>
<protein>
    <recommendedName>
        <fullName evidence="3">Jacalin-type lectin domain-containing protein</fullName>
    </recommendedName>
</protein>
<dbReference type="EMBL" id="CM007383">
    <property type="protein sequence ID" value="ONK75844.1"/>
    <property type="molecule type" value="Genomic_DNA"/>
</dbReference>
<reference evidence="5" key="1">
    <citation type="journal article" date="2017" name="Nat. Commun.">
        <title>The asparagus genome sheds light on the origin and evolution of a young Y chromosome.</title>
        <authorList>
            <person name="Harkess A."/>
            <person name="Zhou J."/>
            <person name="Xu C."/>
            <person name="Bowers J.E."/>
            <person name="Van der Hulst R."/>
            <person name="Ayyampalayam S."/>
            <person name="Mercati F."/>
            <person name="Riccardi P."/>
            <person name="McKain M.R."/>
            <person name="Kakrana A."/>
            <person name="Tang H."/>
            <person name="Ray J."/>
            <person name="Groenendijk J."/>
            <person name="Arikit S."/>
            <person name="Mathioni S.M."/>
            <person name="Nakano M."/>
            <person name="Shan H."/>
            <person name="Telgmann-Rauber A."/>
            <person name="Kanno A."/>
            <person name="Yue Z."/>
            <person name="Chen H."/>
            <person name="Li W."/>
            <person name="Chen Y."/>
            <person name="Xu X."/>
            <person name="Zhang Y."/>
            <person name="Luo S."/>
            <person name="Chen H."/>
            <person name="Gao J."/>
            <person name="Mao Z."/>
            <person name="Pires J.C."/>
            <person name="Luo M."/>
            <person name="Kudrna D."/>
            <person name="Wing R.A."/>
            <person name="Meyers B.C."/>
            <person name="Yi K."/>
            <person name="Kong H."/>
            <person name="Lavrijsen P."/>
            <person name="Sunseri F."/>
            <person name="Falavigna A."/>
            <person name="Ye Y."/>
            <person name="Leebens-Mack J.H."/>
            <person name="Chen G."/>
        </authorList>
    </citation>
    <scope>NUCLEOTIDE SEQUENCE [LARGE SCALE GENOMIC DNA]</scope>
    <source>
        <strain evidence="5">cv. DH0086</strain>
    </source>
</reference>
<dbReference type="Gramene" id="ONK75844">
    <property type="protein sequence ID" value="ONK75844"/>
    <property type="gene ID" value="A4U43_C03F21150"/>
</dbReference>
<evidence type="ECO:0000256" key="2">
    <source>
        <dbReference type="ARBA" id="ARBA00022734"/>
    </source>
</evidence>
<dbReference type="InterPro" id="IPR036404">
    <property type="entry name" value="Jacalin-like_lectin_dom_sf"/>
</dbReference>
<dbReference type="PANTHER" id="PTHR47293:SF68">
    <property type="entry name" value="JACALIN-RELATED LECTIN 3"/>
    <property type="match status" value="1"/>
</dbReference>
<keyword evidence="2" id="KW-0430">Lectin</keyword>
<dbReference type="FunFam" id="2.100.10.30:FF:000001">
    <property type="entry name" value="Jacalin-related lectin 33"/>
    <property type="match status" value="3"/>
</dbReference>
<organism evidence="4 5">
    <name type="scientific">Asparagus officinalis</name>
    <name type="common">Garden asparagus</name>
    <dbReference type="NCBI Taxonomy" id="4686"/>
    <lineage>
        <taxon>Eukaryota</taxon>
        <taxon>Viridiplantae</taxon>
        <taxon>Streptophyta</taxon>
        <taxon>Embryophyta</taxon>
        <taxon>Tracheophyta</taxon>
        <taxon>Spermatophyta</taxon>
        <taxon>Magnoliopsida</taxon>
        <taxon>Liliopsida</taxon>
        <taxon>Asparagales</taxon>
        <taxon>Asparagaceae</taxon>
        <taxon>Asparagoideae</taxon>
        <taxon>Asparagus</taxon>
    </lineage>
</organism>
<dbReference type="AlphaFoldDB" id="A0A5P1FCS5"/>
<dbReference type="Pfam" id="PF01419">
    <property type="entry name" value="Jacalin"/>
    <property type="match status" value="3"/>
</dbReference>
<name>A0A5P1FCS5_ASPOF</name>
<dbReference type="InterPro" id="IPR033734">
    <property type="entry name" value="Jacalin-like_lectin_dom_plant"/>
</dbReference>
<evidence type="ECO:0000313" key="5">
    <source>
        <dbReference type="Proteomes" id="UP000243459"/>
    </source>
</evidence>
<dbReference type="PROSITE" id="PS51752">
    <property type="entry name" value="JACALIN_LECTIN"/>
    <property type="match status" value="3"/>
</dbReference>
<feature type="domain" description="Jacalin-type lectin" evidence="3">
    <location>
        <begin position="453"/>
        <end position="595"/>
    </location>
</feature>
<proteinExistence type="inferred from homology"/>
<dbReference type="GO" id="GO:0030246">
    <property type="term" value="F:carbohydrate binding"/>
    <property type="evidence" value="ECO:0007669"/>
    <property type="project" value="UniProtKB-KW"/>
</dbReference>
<feature type="domain" description="Jacalin-type lectin" evidence="3">
    <location>
        <begin position="259"/>
        <end position="401"/>
    </location>
</feature>
<evidence type="ECO:0000256" key="1">
    <source>
        <dbReference type="ARBA" id="ARBA00006568"/>
    </source>
</evidence>
<gene>
    <name evidence="4" type="ORF">A4U43_C03F21150</name>
</gene>
<dbReference type="Gene3D" id="2.100.10.30">
    <property type="entry name" value="Jacalin-like lectin domain"/>
    <property type="match status" value="3"/>
</dbReference>
<evidence type="ECO:0000313" key="4">
    <source>
        <dbReference type="EMBL" id="ONK75844.1"/>
    </source>
</evidence>
<accession>A0A5P1FCS5</accession>
<feature type="domain" description="Jacalin-type lectin" evidence="3">
    <location>
        <begin position="36"/>
        <end position="178"/>
    </location>
</feature>
<dbReference type="Proteomes" id="UP000243459">
    <property type="component" value="Chromosome 3"/>
</dbReference>
<dbReference type="InterPro" id="IPR001229">
    <property type="entry name" value="Jacalin-like_lectin_dom"/>
</dbReference>
<dbReference type="SUPFAM" id="SSF51101">
    <property type="entry name" value="Mannose-binding lectins"/>
    <property type="match status" value="3"/>
</dbReference>
<dbReference type="OMA" id="KQIYLTR"/>
<dbReference type="PANTHER" id="PTHR47293">
    <property type="entry name" value="JACALIN-RELATED LECTIN 3"/>
    <property type="match status" value="1"/>
</dbReference>
<keyword evidence="5" id="KW-1185">Reference proteome</keyword>
<dbReference type="CDD" id="cd09612">
    <property type="entry name" value="Jacalin"/>
    <property type="match status" value="3"/>
</dbReference>
<sequence>MVKMLEMLLITTPKSERINNRYVIYDKSYKYGNERCPISAAMGGHGGSPWDDGVHTGIRKVVVGHGASIDSIQVEYECKGSSVWSEKHGGSGGTKTDKVKLVHPHEVLTSITGYYGSVSVSSPVVIRSLTFTSNIAKYGPFGLEQGIHFSFPMIGDKIVGFHGSSGRYLDSIGFYLNQAHNPTPSKALVPSQRQIGYNVVEGTASKGYNAAGGNLNVISNKYTWEASSDEEFNVVAPKKKVVSFPRFTTEKRSSSIGGPVPYGPWGGSGGTIFDDGIYTGVRQINLSRNAAITSLKVKYDRNGQEVWGNKQGGTAGIITDKIIFDYPFEVLTYITGYFGPTMMIGPTTIRSLTFHTTRRKYGPYGDEEGTFFSSCLAEGMVIGFHGRSGWYIHSIGVYVLEGKLSLPQTPGVLYNGNDMQLEMYNYQQSNKLVSTSRGNEGEVTFGVVKEPVPCGPGPWGGDGGKPWDDGVYTGIRQIYITIGDFINSIQLEYDRGGQSVWSTRHGSGGEKTIRIKFDYPNEVLNCISGYISSIASDGNHSVVKSLTFHTTRGKYGPFGEELGTYFTSMTTQGKVVGFHGRCGLYLDAIGVHMQHWLGERKQAGKSILSKYFF</sequence>
<evidence type="ECO:0000259" key="3">
    <source>
        <dbReference type="PROSITE" id="PS51752"/>
    </source>
</evidence>